<keyword evidence="3 5" id="KW-1133">Transmembrane helix</keyword>
<feature type="transmembrane region" description="Helical" evidence="5">
    <location>
        <begin position="147"/>
        <end position="174"/>
    </location>
</feature>
<sequence>MDDATVEDYFSYTPIHGAPETAAVLFFITAIVLFVQLKGASRWLLILPFTSLSESIGYILRSICIKYASLGLFITMTLFLLLPPNALALFNYKVVGQISRSSFDPDKKFWMKPRFVTWFFLGSDIFSFLLQSTGASMMSQDNDAAKIGKWICTVGLAIQLVFLAMFSAVAFVIFRSPLYKVTKGPKDKDERMAKTRIAWTIFTTTGLLYVRSIYRLVEFIDGYGGKVYSAEWAFYVFDFVPIFVMSLIYIISFIGYNFPRYTQIASV</sequence>
<keyword evidence="4 5" id="KW-0472">Membrane</keyword>
<keyword evidence="2 5" id="KW-0812">Transmembrane</keyword>
<dbReference type="InterPro" id="IPR007568">
    <property type="entry name" value="RTA1"/>
</dbReference>
<evidence type="ECO:0000313" key="6">
    <source>
        <dbReference type="EMBL" id="KAJ2673606.1"/>
    </source>
</evidence>
<dbReference type="GO" id="GO:0016020">
    <property type="term" value="C:membrane"/>
    <property type="evidence" value="ECO:0007669"/>
    <property type="project" value="UniProtKB-SubCell"/>
</dbReference>
<feature type="transmembrane region" description="Helical" evidence="5">
    <location>
        <begin position="195"/>
        <end position="214"/>
    </location>
</feature>
<evidence type="ECO:0008006" key="8">
    <source>
        <dbReference type="Google" id="ProtNLM"/>
    </source>
</evidence>
<feature type="transmembrane region" description="Helical" evidence="5">
    <location>
        <begin position="42"/>
        <end position="60"/>
    </location>
</feature>
<comment type="caution">
    <text evidence="6">The sequence shown here is derived from an EMBL/GenBank/DDBJ whole genome shotgun (WGS) entry which is preliminary data.</text>
</comment>
<evidence type="ECO:0000313" key="7">
    <source>
        <dbReference type="Proteomes" id="UP001151518"/>
    </source>
</evidence>
<evidence type="ECO:0000256" key="5">
    <source>
        <dbReference type="SAM" id="Phobius"/>
    </source>
</evidence>
<feature type="transmembrane region" description="Helical" evidence="5">
    <location>
        <begin position="115"/>
        <end position="135"/>
    </location>
</feature>
<dbReference type="Proteomes" id="UP001151518">
    <property type="component" value="Unassembled WGS sequence"/>
</dbReference>
<evidence type="ECO:0000256" key="1">
    <source>
        <dbReference type="ARBA" id="ARBA00004141"/>
    </source>
</evidence>
<proteinExistence type="predicted"/>
<feature type="transmembrane region" description="Helical" evidence="5">
    <location>
        <begin position="15"/>
        <end position="35"/>
    </location>
</feature>
<comment type="subcellular location">
    <subcellularLocation>
        <location evidence="1">Membrane</location>
        <topology evidence="1">Multi-pass membrane protein</topology>
    </subcellularLocation>
</comment>
<dbReference type="Pfam" id="PF04479">
    <property type="entry name" value="RTA1"/>
    <property type="match status" value="1"/>
</dbReference>
<evidence type="ECO:0000256" key="3">
    <source>
        <dbReference type="ARBA" id="ARBA00022989"/>
    </source>
</evidence>
<organism evidence="6 7">
    <name type="scientific">Coemansia spiralis</name>
    <dbReference type="NCBI Taxonomy" id="417178"/>
    <lineage>
        <taxon>Eukaryota</taxon>
        <taxon>Fungi</taxon>
        <taxon>Fungi incertae sedis</taxon>
        <taxon>Zoopagomycota</taxon>
        <taxon>Kickxellomycotina</taxon>
        <taxon>Kickxellomycetes</taxon>
        <taxon>Kickxellales</taxon>
        <taxon>Kickxellaceae</taxon>
        <taxon>Coemansia</taxon>
    </lineage>
</organism>
<name>A0A9W8G677_9FUNG</name>
<dbReference type="PANTHER" id="PTHR31465:SF1">
    <property type="entry name" value="PROTEIN RTA1-RELATED"/>
    <property type="match status" value="1"/>
</dbReference>
<protein>
    <recommendedName>
        <fullName evidence="8">RTA1 like protein</fullName>
    </recommendedName>
</protein>
<gene>
    <name evidence="6" type="ORF">GGI25_004661</name>
</gene>
<feature type="transmembrane region" description="Helical" evidence="5">
    <location>
        <begin position="234"/>
        <end position="256"/>
    </location>
</feature>
<dbReference type="AlphaFoldDB" id="A0A9W8G677"/>
<dbReference type="EMBL" id="JANBTW010000066">
    <property type="protein sequence ID" value="KAJ2673606.1"/>
    <property type="molecule type" value="Genomic_DNA"/>
</dbReference>
<feature type="transmembrane region" description="Helical" evidence="5">
    <location>
        <begin position="72"/>
        <end position="94"/>
    </location>
</feature>
<evidence type="ECO:0000256" key="2">
    <source>
        <dbReference type="ARBA" id="ARBA00022692"/>
    </source>
</evidence>
<dbReference type="OrthoDB" id="3358017at2759"/>
<dbReference type="PANTHER" id="PTHR31465">
    <property type="entry name" value="PROTEIN RTA1-RELATED"/>
    <property type="match status" value="1"/>
</dbReference>
<accession>A0A9W8G677</accession>
<reference evidence="6" key="1">
    <citation type="submission" date="2022-07" db="EMBL/GenBank/DDBJ databases">
        <title>Phylogenomic reconstructions and comparative analyses of Kickxellomycotina fungi.</title>
        <authorList>
            <person name="Reynolds N.K."/>
            <person name="Stajich J.E."/>
            <person name="Barry K."/>
            <person name="Grigoriev I.V."/>
            <person name="Crous P."/>
            <person name="Smith M.E."/>
        </authorList>
    </citation>
    <scope>NUCLEOTIDE SEQUENCE</scope>
    <source>
        <strain evidence="6">NRRL 3115</strain>
    </source>
</reference>
<evidence type="ECO:0000256" key="4">
    <source>
        <dbReference type="ARBA" id="ARBA00023136"/>
    </source>
</evidence>